<dbReference type="Gene3D" id="1.10.10.10">
    <property type="entry name" value="Winged helix-like DNA-binding domain superfamily/Winged helix DNA-binding domain"/>
    <property type="match status" value="1"/>
</dbReference>
<feature type="domain" description="RNA polymerase sigma factor 70 region 4 type 2" evidence="6">
    <location>
        <begin position="118"/>
        <end position="170"/>
    </location>
</feature>
<accession>B9XK22</accession>
<dbReference type="GO" id="GO:0003677">
    <property type="term" value="F:DNA binding"/>
    <property type="evidence" value="ECO:0007669"/>
    <property type="project" value="InterPro"/>
</dbReference>
<dbReference type="Pfam" id="PF08281">
    <property type="entry name" value="Sigma70_r4_2"/>
    <property type="match status" value="1"/>
</dbReference>
<dbReference type="InterPro" id="IPR036388">
    <property type="entry name" value="WH-like_DNA-bd_sf"/>
</dbReference>
<dbReference type="Gene3D" id="1.10.1740.10">
    <property type="match status" value="1"/>
</dbReference>
<dbReference type="NCBIfam" id="TIGR02937">
    <property type="entry name" value="sigma70-ECF"/>
    <property type="match status" value="1"/>
</dbReference>
<evidence type="ECO:0000259" key="5">
    <source>
        <dbReference type="Pfam" id="PF04542"/>
    </source>
</evidence>
<dbReference type="InterPro" id="IPR013324">
    <property type="entry name" value="RNA_pol_sigma_r3/r4-like"/>
</dbReference>
<evidence type="ECO:0000256" key="1">
    <source>
        <dbReference type="ARBA" id="ARBA00010641"/>
    </source>
</evidence>
<feature type="domain" description="RNA polymerase sigma-70 region 2" evidence="5">
    <location>
        <begin position="24"/>
        <end position="91"/>
    </location>
</feature>
<evidence type="ECO:0000256" key="3">
    <source>
        <dbReference type="ARBA" id="ARBA00023082"/>
    </source>
</evidence>
<comment type="similarity">
    <text evidence="1">Belongs to the sigma-70 factor family. ECF subfamily.</text>
</comment>
<dbReference type="RefSeq" id="WP_007416165.1">
    <property type="nucleotide sequence ID" value="NZ_ABOX02000023.1"/>
</dbReference>
<dbReference type="SUPFAM" id="SSF88659">
    <property type="entry name" value="Sigma3 and sigma4 domains of RNA polymerase sigma factors"/>
    <property type="match status" value="1"/>
</dbReference>
<keyword evidence="4" id="KW-0804">Transcription</keyword>
<dbReference type="PANTHER" id="PTHR43133">
    <property type="entry name" value="RNA POLYMERASE ECF-TYPE SIGMA FACTO"/>
    <property type="match status" value="1"/>
</dbReference>
<dbReference type="InterPro" id="IPR013325">
    <property type="entry name" value="RNA_pol_sigma_r2"/>
</dbReference>
<dbReference type="Proteomes" id="UP000003688">
    <property type="component" value="Unassembled WGS sequence"/>
</dbReference>
<dbReference type="GO" id="GO:0006352">
    <property type="term" value="P:DNA-templated transcription initiation"/>
    <property type="evidence" value="ECO:0007669"/>
    <property type="project" value="InterPro"/>
</dbReference>
<dbReference type="InterPro" id="IPR013249">
    <property type="entry name" value="RNA_pol_sigma70_r4_t2"/>
</dbReference>
<dbReference type="InterPro" id="IPR014284">
    <property type="entry name" value="RNA_pol_sigma-70_dom"/>
</dbReference>
<sequence>MSFSDADLIARAISLGDQNAFGELVRRYQSPVRAFLTRMARGDSHLADDMAQQAFVKAWQKLSGFRGDARFSTWLFGIAYNEFRMEARRNKELALEEVADVPMEPMLESSVRSSNLRMDLTEAMKLLNSAERAAVVLCCQNGLTHEEAAQVLECPLGTVKTNVLRGKEKLRKRLMLEYQNYESA</sequence>
<dbReference type="OrthoDB" id="3472490at2"/>
<proteinExistence type="inferred from homology"/>
<evidence type="ECO:0000313" key="7">
    <source>
        <dbReference type="EMBL" id="EEF59845.1"/>
    </source>
</evidence>
<keyword evidence="2" id="KW-0805">Transcription regulation</keyword>
<gene>
    <name evidence="7" type="ORF">Cflav_PD2852</name>
</gene>
<evidence type="ECO:0000256" key="4">
    <source>
        <dbReference type="ARBA" id="ARBA00023163"/>
    </source>
</evidence>
<dbReference type="PANTHER" id="PTHR43133:SF51">
    <property type="entry name" value="RNA POLYMERASE SIGMA FACTOR"/>
    <property type="match status" value="1"/>
</dbReference>
<evidence type="ECO:0000313" key="8">
    <source>
        <dbReference type="Proteomes" id="UP000003688"/>
    </source>
</evidence>
<protein>
    <submittedName>
        <fullName evidence="7">RNA polymerase, sigma-24 subunit, ECF subfamily</fullName>
    </submittedName>
</protein>
<dbReference type="GO" id="GO:0016987">
    <property type="term" value="F:sigma factor activity"/>
    <property type="evidence" value="ECO:0007669"/>
    <property type="project" value="UniProtKB-KW"/>
</dbReference>
<dbReference type="InterPro" id="IPR039425">
    <property type="entry name" value="RNA_pol_sigma-70-like"/>
</dbReference>
<dbReference type="SUPFAM" id="SSF88946">
    <property type="entry name" value="Sigma2 domain of RNA polymerase sigma factors"/>
    <property type="match status" value="1"/>
</dbReference>
<keyword evidence="8" id="KW-1185">Reference proteome</keyword>
<dbReference type="EMBL" id="ABOX02000023">
    <property type="protein sequence ID" value="EEF59845.1"/>
    <property type="molecule type" value="Genomic_DNA"/>
</dbReference>
<evidence type="ECO:0000259" key="6">
    <source>
        <dbReference type="Pfam" id="PF08281"/>
    </source>
</evidence>
<dbReference type="InterPro" id="IPR007627">
    <property type="entry name" value="RNA_pol_sigma70_r2"/>
</dbReference>
<keyword evidence="3" id="KW-0731">Sigma factor</keyword>
<evidence type="ECO:0000256" key="2">
    <source>
        <dbReference type="ARBA" id="ARBA00023015"/>
    </source>
</evidence>
<name>B9XK22_PEDPL</name>
<dbReference type="Pfam" id="PF04542">
    <property type="entry name" value="Sigma70_r2"/>
    <property type="match status" value="1"/>
</dbReference>
<organism evidence="7 8">
    <name type="scientific">Pedosphaera parvula (strain Ellin514)</name>
    <dbReference type="NCBI Taxonomy" id="320771"/>
    <lineage>
        <taxon>Bacteria</taxon>
        <taxon>Pseudomonadati</taxon>
        <taxon>Verrucomicrobiota</taxon>
        <taxon>Pedosphaerae</taxon>
        <taxon>Pedosphaerales</taxon>
        <taxon>Pedosphaeraceae</taxon>
        <taxon>Pedosphaera</taxon>
    </lineage>
</organism>
<dbReference type="CDD" id="cd06171">
    <property type="entry name" value="Sigma70_r4"/>
    <property type="match status" value="1"/>
</dbReference>
<dbReference type="AlphaFoldDB" id="B9XK22"/>
<comment type="caution">
    <text evidence="7">The sequence shown here is derived from an EMBL/GenBank/DDBJ whole genome shotgun (WGS) entry which is preliminary data.</text>
</comment>
<reference evidence="7 8" key="1">
    <citation type="journal article" date="2011" name="J. Bacteriol.">
        <title>Genome sequence of 'Pedosphaera parvula' Ellin514, an aerobic Verrucomicrobial isolate from pasture soil.</title>
        <authorList>
            <person name="Kant R."/>
            <person name="van Passel M.W."/>
            <person name="Sangwan P."/>
            <person name="Palva A."/>
            <person name="Lucas S."/>
            <person name="Copeland A."/>
            <person name="Lapidus A."/>
            <person name="Glavina Del Rio T."/>
            <person name="Dalin E."/>
            <person name="Tice H."/>
            <person name="Bruce D."/>
            <person name="Goodwin L."/>
            <person name="Pitluck S."/>
            <person name="Chertkov O."/>
            <person name="Larimer F.W."/>
            <person name="Land M.L."/>
            <person name="Hauser L."/>
            <person name="Brettin T.S."/>
            <person name="Detter J.C."/>
            <person name="Han S."/>
            <person name="de Vos W.M."/>
            <person name="Janssen P.H."/>
            <person name="Smidt H."/>
        </authorList>
    </citation>
    <scope>NUCLEOTIDE SEQUENCE [LARGE SCALE GENOMIC DNA]</scope>
    <source>
        <strain evidence="7 8">Ellin514</strain>
    </source>
</reference>
<dbReference type="STRING" id="320771.Cflav_PD2852"/>